<dbReference type="EMBL" id="AP027735">
    <property type="protein sequence ID" value="BDZ59050.1"/>
    <property type="molecule type" value="Genomic_DNA"/>
</dbReference>
<reference evidence="1" key="1">
    <citation type="journal article" date="2014" name="Int. J. Syst. Evol. Microbiol.">
        <title>Complete genome of a new Firmicutes species belonging to the dominant human colonic microbiota ('Ruminococcus bicirculans') reveals two chromosomes and a selective capacity to utilize plant glucans.</title>
        <authorList>
            <consortium name="NISC Comparative Sequencing Program"/>
            <person name="Wegmann U."/>
            <person name="Louis P."/>
            <person name="Goesmann A."/>
            <person name="Henrissat B."/>
            <person name="Duncan S.H."/>
            <person name="Flint H.J."/>
        </authorList>
    </citation>
    <scope>NUCLEOTIDE SEQUENCE</scope>
    <source>
        <strain evidence="1">NBRC 110608</strain>
    </source>
</reference>
<organism evidence="1">
    <name type="scientific">Barrientosiimonas endolithica</name>
    <dbReference type="NCBI Taxonomy" id="1535208"/>
    <lineage>
        <taxon>Bacteria</taxon>
        <taxon>Bacillati</taxon>
        <taxon>Actinomycetota</taxon>
        <taxon>Actinomycetes</taxon>
        <taxon>Micrococcales</taxon>
        <taxon>Dermacoccaceae</taxon>
        <taxon>Barrientosiimonas</taxon>
    </lineage>
</organism>
<proteinExistence type="predicted"/>
<accession>A0ABM8HDL7</accession>
<gene>
    <name evidence="1" type="ORF">GCM10025872_27070</name>
</gene>
<name>A0ABM8HDL7_9MICO</name>
<protein>
    <submittedName>
        <fullName evidence="1">Uncharacterized protein</fullName>
    </submittedName>
</protein>
<sequence>MRDRARESFASGKHAAQQLKHRAFLAYKPYRFRVAGAVEPVFRAAHKLRPYRLDPNDWPGTHLPHNEPLTRRTNEALPRRIFVFWTGDNAVSAQRQRGIDSLRALNPSLDVVLITPENLDDYVFPGHPFTRRTTASPSFTARTTSRATSCSSTVAAMPTSSHPGTVGNQFSTAWTTQSNGWPGIASRCGS</sequence>
<reference evidence="1" key="2">
    <citation type="submission" date="2023-02" db="EMBL/GenBank/DDBJ databases">
        <authorList>
            <person name="Sun Q."/>
            <person name="Mori K."/>
        </authorList>
    </citation>
    <scope>NUCLEOTIDE SEQUENCE</scope>
    <source>
        <strain evidence="1">NBRC 110608</strain>
    </source>
</reference>
<evidence type="ECO:0000313" key="1">
    <source>
        <dbReference type="EMBL" id="BDZ59050.1"/>
    </source>
</evidence>